<evidence type="ECO:0000313" key="14">
    <source>
        <dbReference type="Proteomes" id="UP000430345"/>
    </source>
</evidence>
<feature type="binding site" evidence="9">
    <location>
        <position position="69"/>
    </location>
    <ligand>
        <name>4-amino-2-methyl-5-(diphosphooxymethyl)pyrimidine</name>
        <dbReference type="ChEBI" id="CHEBI:57841"/>
    </ligand>
</feature>
<evidence type="ECO:0000256" key="6">
    <source>
        <dbReference type="ARBA" id="ARBA00047334"/>
    </source>
</evidence>
<feature type="binding site" evidence="9">
    <location>
        <position position="137"/>
    </location>
    <ligand>
        <name>4-amino-2-methyl-5-(diphosphooxymethyl)pyrimidine</name>
        <dbReference type="ChEBI" id="CHEBI:57841"/>
    </ligand>
</feature>
<dbReference type="SUPFAM" id="SSF51391">
    <property type="entry name" value="Thiamin phosphate synthase"/>
    <property type="match status" value="1"/>
</dbReference>
<dbReference type="Proteomes" id="UP000430345">
    <property type="component" value="Unassembled WGS sequence"/>
</dbReference>
<evidence type="ECO:0000256" key="5">
    <source>
        <dbReference type="ARBA" id="ARBA00022977"/>
    </source>
</evidence>
<proteinExistence type="inferred from homology"/>
<dbReference type="HAMAP" id="MF_00097">
    <property type="entry name" value="TMP_synthase"/>
    <property type="match status" value="1"/>
</dbReference>
<dbReference type="PANTHER" id="PTHR20857">
    <property type="entry name" value="THIAMINE-PHOSPHATE PYROPHOSPHORYLASE"/>
    <property type="match status" value="1"/>
</dbReference>
<keyword evidence="5 9" id="KW-0784">Thiamine biosynthesis</keyword>
<dbReference type="NCBIfam" id="TIGR00693">
    <property type="entry name" value="thiE"/>
    <property type="match status" value="1"/>
</dbReference>
<dbReference type="PANTHER" id="PTHR20857:SF23">
    <property type="entry name" value="THIAMINE BIOSYNTHETIC BIFUNCTIONAL ENZYME"/>
    <property type="match status" value="1"/>
</dbReference>
<feature type="binding site" evidence="9">
    <location>
        <begin position="37"/>
        <end position="41"/>
    </location>
    <ligand>
        <name>4-amino-2-methyl-5-(diphosphooxymethyl)pyrimidine</name>
        <dbReference type="ChEBI" id="CHEBI:57841"/>
    </ligand>
</feature>
<organism evidence="13 14">
    <name type="scientific">Clostridium tarantellae</name>
    <dbReference type="NCBI Taxonomy" id="39493"/>
    <lineage>
        <taxon>Bacteria</taxon>
        <taxon>Bacillati</taxon>
        <taxon>Bacillota</taxon>
        <taxon>Clostridia</taxon>
        <taxon>Eubacteriales</taxon>
        <taxon>Clostridiaceae</taxon>
        <taxon>Clostridium</taxon>
    </lineage>
</organism>
<feature type="binding site" evidence="9">
    <location>
        <position position="108"/>
    </location>
    <ligand>
        <name>4-amino-2-methyl-5-(diphosphooxymethyl)pyrimidine</name>
        <dbReference type="ChEBI" id="CHEBI:57841"/>
    </ligand>
</feature>
<name>A0A6I1MI50_9CLOT</name>
<dbReference type="EC" id="2.5.1.3" evidence="9"/>
<protein>
    <recommendedName>
        <fullName evidence="9">Thiamine-phosphate synthase</fullName>
        <shortName evidence="9">TP synthase</shortName>
        <shortName evidence="9">TPS</shortName>
        <ecNumber evidence="9">2.5.1.3</ecNumber>
    </recommendedName>
    <alternativeName>
        <fullName evidence="9">Thiamine-phosphate pyrophosphorylase</fullName>
        <shortName evidence="9">TMP pyrophosphorylase</shortName>
        <shortName evidence="9">TMP-PPase</shortName>
    </alternativeName>
</protein>
<dbReference type="Gene3D" id="3.20.20.70">
    <property type="entry name" value="Aldolase class I"/>
    <property type="match status" value="1"/>
</dbReference>
<dbReference type="EMBL" id="WHJC01000035">
    <property type="protein sequence ID" value="MPQ43045.1"/>
    <property type="molecule type" value="Genomic_DNA"/>
</dbReference>
<dbReference type="CDD" id="cd00564">
    <property type="entry name" value="TMP_TenI"/>
    <property type="match status" value="1"/>
</dbReference>
<comment type="catalytic activity">
    <reaction evidence="7 9 10">
        <text>2-(2-carboxy-4-methylthiazol-5-yl)ethyl phosphate + 4-amino-2-methyl-5-(diphosphooxymethyl)pyrimidine + 2 H(+) = thiamine phosphate + CO2 + diphosphate</text>
        <dbReference type="Rhea" id="RHEA:47848"/>
        <dbReference type="ChEBI" id="CHEBI:15378"/>
        <dbReference type="ChEBI" id="CHEBI:16526"/>
        <dbReference type="ChEBI" id="CHEBI:33019"/>
        <dbReference type="ChEBI" id="CHEBI:37575"/>
        <dbReference type="ChEBI" id="CHEBI:57841"/>
        <dbReference type="ChEBI" id="CHEBI:62890"/>
        <dbReference type="EC" id="2.5.1.3"/>
    </reaction>
</comment>
<comment type="pathway">
    <text evidence="1 9 11">Cofactor biosynthesis; thiamine diphosphate biosynthesis; thiamine phosphate from 4-amino-2-methyl-5-diphosphomethylpyrimidine and 4-methyl-5-(2-phosphoethyl)-thiazole: step 1/1.</text>
</comment>
<comment type="cofactor">
    <cofactor evidence="9">
        <name>Mg(2+)</name>
        <dbReference type="ChEBI" id="CHEBI:18420"/>
    </cofactor>
    <text evidence="9">Binds 1 Mg(2+) ion per subunit.</text>
</comment>
<evidence type="ECO:0000256" key="1">
    <source>
        <dbReference type="ARBA" id="ARBA00005165"/>
    </source>
</evidence>
<accession>A0A6I1MI50</accession>
<feature type="domain" description="Thiamine phosphate synthase/TenI" evidence="12">
    <location>
        <begin position="8"/>
        <end position="187"/>
    </location>
</feature>
<reference evidence="13 14" key="1">
    <citation type="submission" date="2019-10" db="EMBL/GenBank/DDBJ databases">
        <title>The Genome Sequence of Clostridium tarantellae Isolated from Fish Brain.</title>
        <authorList>
            <person name="Bano L."/>
            <person name="Kiel M."/>
            <person name="Sales G."/>
            <person name="Doxey A.C."/>
            <person name="Mansfield M.J."/>
            <person name="Schiavone M."/>
            <person name="Rossetto O."/>
            <person name="Pirazzini M."/>
            <person name="Dobrindt U."/>
            <person name="Montecucco C."/>
        </authorList>
    </citation>
    <scope>NUCLEOTIDE SEQUENCE [LARGE SCALE GENOMIC DNA]</scope>
    <source>
        <strain evidence="13 14">DSM 3997</strain>
    </source>
</reference>
<dbReference type="GO" id="GO:0005737">
    <property type="term" value="C:cytoplasm"/>
    <property type="evidence" value="ECO:0007669"/>
    <property type="project" value="TreeGrafter"/>
</dbReference>
<dbReference type="InterPro" id="IPR013785">
    <property type="entry name" value="Aldolase_TIM"/>
</dbReference>
<feature type="binding site" evidence="9">
    <location>
        <position position="164"/>
    </location>
    <ligand>
        <name>2-[(2R,5Z)-2-carboxy-4-methylthiazol-5(2H)-ylidene]ethyl phosphate</name>
        <dbReference type="ChEBI" id="CHEBI:62899"/>
    </ligand>
</feature>
<dbReference type="GO" id="GO:0000287">
    <property type="term" value="F:magnesium ion binding"/>
    <property type="evidence" value="ECO:0007669"/>
    <property type="project" value="UniProtKB-UniRule"/>
</dbReference>
<dbReference type="OrthoDB" id="9812206at2"/>
<keyword evidence="2 9" id="KW-0808">Transferase</keyword>
<gene>
    <name evidence="9 13" type="primary">thiE</name>
    <name evidence="13" type="ORF">GBZ86_04635</name>
</gene>
<evidence type="ECO:0000256" key="11">
    <source>
        <dbReference type="RuleBase" id="RU004253"/>
    </source>
</evidence>
<comment type="caution">
    <text evidence="13">The sequence shown here is derived from an EMBL/GenBank/DDBJ whole genome shotgun (WGS) entry which is preliminary data.</text>
</comment>
<dbReference type="Pfam" id="PF02581">
    <property type="entry name" value="TMP-TENI"/>
    <property type="match status" value="1"/>
</dbReference>
<dbReference type="UniPathway" id="UPA00060">
    <property type="reaction ID" value="UER00141"/>
</dbReference>
<comment type="function">
    <text evidence="9">Condenses 4-methyl-5-(beta-hydroxyethyl)thiazole monophosphate (THZ-P) and 2-methyl-4-amino-5-hydroxymethyl pyrimidine pyrophosphate (HMP-PP) to form thiamine monophosphate (TMP).</text>
</comment>
<feature type="binding site" evidence="9">
    <location>
        <position position="70"/>
    </location>
    <ligand>
        <name>Mg(2+)</name>
        <dbReference type="ChEBI" id="CHEBI:18420"/>
    </ligand>
</feature>
<feature type="binding site" evidence="9">
    <location>
        <position position="89"/>
    </location>
    <ligand>
        <name>Mg(2+)</name>
        <dbReference type="ChEBI" id="CHEBI:18420"/>
    </ligand>
</feature>
<dbReference type="InterPro" id="IPR034291">
    <property type="entry name" value="TMP_synthase"/>
</dbReference>
<comment type="catalytic activity">
    <reaction evidence="6 9 10">
        <text>4-methyl-5-(2-phosphooxyethyl)-thiazole + 4-amino-2-methyl-5-(diphosphooxymethyl)pyrimidine + H(+) = thiamine phosphate + diphosphate</text>
        <dbReference type="Rhea" id="RHEA:22328"/>
        <dbReference type="ChEBI" id="CHEBI:15378"/>
        <dbReference type="ChEBI" id="CHEBI:33019"/>
        <dbReference type="ChEBI" id="CHEBI:37575"/>
        <dbReference type="ChEBI" id="CHEBI:57841"/>
        <dbReference type="ChEBI" id="CHEBI:58296"/>
        <dbReference type="EC" id="2.5.1.3"/>
    </reaction>
</comment>
<evidence type="ECO:0000256" key="3">
    <source>
        <dbReference type="ARBA" id="ARBA00022723"/>
    </source>
</evidence>
<evidence type="ECO:0000256" key="10">
    <source>
        <dbReference type="RuleBase" id="RU003826"/>
    </source>
</evidence>
<dbReference type="InterPro" id="IPR036206">
    <property type="entry name" value="ThiamineP_synth_sf"/>
</dbReference>
<comment type="catalytic activity">
    <reaction evidence="8 9 10">
        <text>2-[(2R,5Z)-2-carboxy-4-methylthiazol-5(2H)-ylidene]ethyl phosphate + 4-amino-2-methyl-5-(diphosphooxymethyl)pyrimidine + 2 H(+) = thiamine phosphate + CO2 + diphosphate</text>
        <dbReference type="Rhea" id="RHEA:47844"/>
        <dbReference type="ChEBI" id="CHEBI:15378"/>
        <dbReference type="ChEBI" id="CHEBI:16526"/>
        <dbReference type="ChEBI" id="CHEBI:33019"/>
        <dbReference type="ChEBI" id="CHEBI:37575"/>
        <dbReference type="ChEBI" id="CHEBI:57841"/>
        <dbReference type="ChEBI" id="CHEBI:62899"/>
        <dbReference type="EC" id="2.5.1.3"/>
    </reaction>
</comment>
<comment type="similarity">
    <text evidence="9 10">Belongs to the thiamine-phosphate synthase family.</text>
</comment>
<feature type="binding site" evidence="9">
    <location>
        <begin position="184"/>
        <end position="185"/>
    </location>
    <ligand>
        <name>2-[(2R,5Z)-2-carboxy-4-methylthiazol-5(2H)-ylidene]ethyl phosphate</name>
        <dbReference type="ChEBI" id="CHEBI:62899"/>
    </ligand>
</feature>
<keyword evidence="4 9" id="KW-0460">Magnesium</keyword>
<dbReference type="InterPro" id="IPR022998">
    <property type="entry name" value="ThiamineP_synth_TenI"/>
</dbReference>
<dbReference type="GO" id="GO:0009229">
    <property type="term" value="P:thiamine diphosphate biosynthetic process"/>
    <property type="evidence" value="ECO:0007669"/>
    <property type="project" value="UniProtKB-UniRule"/>
</dbReference>
<feature type="binding site" evidence="9">
    <location>
        <begin position="134"/>
        <end position="136"/>
    </location>
    <ligand>
        <name>2-[(2R,5Z)-2-carboxy-4-methylthiazol-5(2H)-ylidene]ethyl phosphate</name>
        <dbReference type="ChEBI" id="CHEBI:62899"/>
    </ligand>
</feature>
<evidence type="ECO:0000256" key="7">
    <source>
        <dbReference type="ARBA" id="ARBA00047851"/>
    </source>
</evidence>
<sequence>MNVKGKKLYLVTDYNMEFNKLLSKVEEALKGGVSIVQYRAKNKTTRKMCKEALLLKELSHKYKALFIVNDRLDVALVVDADGIHVGQDDMEVYKIKEILPKDKIIGVSVHDLEETRIAIEQGADYIGVGALYNTNTKNNAKIVSLEMLKKIRKKSSIPIYGIGGLTVNNLTKTLRETLDGIAIVSEILLAKNATDKAKDLLNCMKN</sequence>
<evidence type="ECO:0000259" key="12">
    <source>
        <dbReference type="Pfam" id="PF02581"/>
    </source>
</evidence>
<dbReference type="FunFam" id="3.20.20.70:FF:000096">
    <property type="entry name" value="Thiamine-phosphate synthase"/>
    <property type="match status" value="1"/>
</dbReference>
<dbReference type="GO" id="GO:0004789">
    <property type="term" value="F:thiamine-phosphate diphosphorylase activity"/>
    <property type="evidence" value="ECO:0007669"/>
    <property type="project" value="UniProtKB-UniRule"/>
</dbReference>
<keyword evidence="3 9" id="KW-0479">Metal-binding</keyword>
<dbReference type="AlphaFoldDB" id="A0A6I1MI50"/>
<evidence type="ECO:0000256" key="4">
    <source>
        <dbReference type="ARBA" id="ARBA00022842"/>
    </source>
</evidence>
<evidence type="ECO:0000256" key="8">
    <source>
        <dbReference type="ARBA" id="ARBA00047883"/>
    </source>
</evidence>
<evidence type="ECO:0000256" key="9">
    <source>
        <dbReference type="HAMAP-Rule" id="MF_00097"/>
    </source>
</evidence>
<dbReference type="RefSeq" id="WP_152888206.1">
    <property type="nucleotide sequence ID" value="NZ_WHJC01000035.1"/>
</dbReference>
<evidence type="ECO:0000313" key="13">
    <source>
        <dbReference type="EMBL" id="MPQ43045.1"/>
    </source>
</evidence>
<evidence type="ECO:0000256" key="2">
    <source>
        <dbReference type="ARBA" id="ARBA00022679"/>
    </source>
</evidence>
<dbReference type="GO" id="GO:0009228">
    <property type="term" value="P:thiamine biosynthetic process"/>
    <property type="evidence" value="ECO:0007669"/>
    <property type="project" value="UniProtKB-KW"/>
</dbReference>
<keyword evidence="14" id="KW-1185">Reference proteome</keyword>